<evidence type="ECO:0000256" key="1">
    <source>
        <dbReference type="SAM" id="Phobius"/>
    </source>
</evidence>
<protein>
    <submittedName>
        <fullName evidence="2">Uncharacterized protein</fullName>
    </submittedName>
</protein>
<dbReference type="STRING" id="360911.EAT1b_2157"/>
<proteinExistence type="predicted"/>
<name>C4L1P8_EXISA</name>
<feature type="transmembrane region" description="Helical" evidence="1">
    <location>
        <begin position="42"/>
        <end position="59"/>
    </location>
</feature>
<evidence type="ECO:0000313" key="3">
    <source>
        <dbReference type="Proteomes" id="UP000000716"/>
    </source>
</evidence>
<dbReference type="HOGENOM" id="CLU_1683925_0_0_9"/>
<dbReference type="AlphaFoldDB" id="C4L1P8"/>
<evidence type="ECO:0000313" key="2">
    <source>
        <dbReference type="EMBL" id="ACQ71080.1"/>
    </source>
</evidence>
<feature type="transmembrane region" description="Helical" evidence="1">
    <location>
        <begin position="20"/>
        <end position="36"/>
    </location>
</feature>
<keyword evidence="1" id="KW-0812">Transmembrane</keyword>
<keyword evidence="1" id="KW-1133">Transmembrane helix</keyword>
<feature type="transmembrane region" description="Helical" evidence="1">
    <location>
        <begin position="80"/>
        <end position="99"/>
    </location>
</feature>
<dbReference type="KEGG" id="eat:EAT1b_2157"/>
<feature type="transmembrane region" description="Helical" evidence="1">
    <location>
        <begin position="105"/>
        <end position="125"/>
    </location>
</feature>
<keyword evidence="1" id="KW-0472">Membrane</keyword>
<dbReference type="RefSeq" id="WP_015880639.1">
    <property type="nucleotide sequence ID" value="NC_012673.1"/>
</dbReference>
<accession>C4L1P8</accession>
<dbReference type="EMBL" id="CP001615">
    <property type="protein sequence ID" value="ACQ71080.1"/>
    <property type="molecule type" value="Genomic_DNA"/>
</dbReference>
<dbReference type="Proteomes" id="UP000000716">
    <property type="component" value="Chromosome"/>
</dbReference>
<gene>
    <name evidence="2" type="ordered locus">EAT1b_2157</name>
</gene>
<organism evidence="2 3">
    <name type="scientific">Exiguobacterium sp. (strain ATCC BAA-1283 / AT1b)</name>
    <dbReference type="NCBI Taxonomy" id="360911"/>
    <lineage>
        <taxon>Bacteria</taxon>
        <taxon>Bacillati</taxon>
        <taxon>Bacillota</taxon>
        <taxon>Bacilli</taxon>
        <taxon>Bacillales</taxon>
        <taxon>Bacillales Family XII. Incertae Sedis</taxon>
        <taxon>Exiguobacterium</taxon>
    </lineage>
</organism>
<dbReference type="OrthoDB" id="2352729at2"/>
<reference evidence="2 3" key="1">
    <citation type="journal article" date="2011" name="J. Bacteriol.">
        <title>Complete genome sequence of the Thermophilic Bacterium Exiguobacterium sp. AT1b.</title>
        <authorList>
            <person name="Vishnivetskaya T.A."/>
            <person name="Lucas S."/>
            <person name="Copeland A."/>
            <person name="Lapidus A."/>
            <person name="Glavina Del Rio T."/>
            <person name="Dalin E."/>
            <person name="Tice H."/>
            <person name="Bruce D.C."/>
            <person name="Goodwin L.A."/>
            <person name="Pitluck S."/>
            <person name="Saunders E."/>
            <person name="Brettin T."/>
            <person name="Detter C."/>
            <person name="Han C."/>
            <person name="Larimer F."/>
            <person name="Land M.L."/>
            <person name="Hauser L.J."/>
            <person name="Kyrpides N.C."/>
            <person name="Ovchinnikova G."/>
            <person name="Kathariou S."/>
            <person name="Ramaley R.F."/>
            <person name="Rodrigues D.F."/>
            <person name="Hendrix C."/>
            <person name="Richardson P."/>
            <person name="Tiedje J.M."/>
        </authorList>
    </citation>
    <scope>NUCLEOTIDE SEQUENCE [LARGE SCALE GENOMIC DNA]</scope>
    <source>
        <strain evidence="3">ATCC BAA-1283 / AT1b</strain>
    </source>
</reference>
<keyword evidence="3" id="KW-1185">Reference proteome</keyword>
<sequence>MLREERMEYLYDKAWTKRGPLLVIIIGVVTALWLMLNDSRMSLSLFIFCAAMLMPLLVATWHKIKLFLQFNDSSTYQRFIYLKGMIQFILLIGVISMMALYALKYISLDTLSLGCATLIASCLILESWIDWKILKIDDEHVVESLLGLMNREKRRG</sequence>